<feature type="domain" description="Fibronectin type-III" evidence="19">
    <location>
        <begin position="614"/>
        <end position="706"/>
    </location>
</feature>
<feature type="region of interest" description="Disordered" evidence="14">
    <location>
        <begin position="299"/>
        <end position="356"/>
    </location>
</feature>
<keyword evidence="9 15" id="KW-0472">Membrane</keyword>
<evidence type="ECO:0000256" key="3">
    <source>
        <dbReference type="ARBA" id="ARBA00022692"/>
    </source>
</evidence>
<dbReference type="InterPro" id="IPR003598">
    <property type="entry name" value="Ig_sub2"/>
</dbReference>
<feature type="domain" description="Ig-like" evidence="18">
    <location>
        <begin position="259"/>
        <end position="393"/>
    </location>
</feature>
<sequence>MPGCALIRPFLPVCEAQGCWSRLLLRPAPHHHPQLMPSPVLRTTRRVKVRVGVRAGRWKGVRVGCCACRGLPGVPGGGGAGAAGPGAAGPAASEGGARLLRIQNVQPRDAAAFICVAENSAGDAVSAEAQLTVLDGKTLVPGFPQVSPSVSDSLTSRVVEAGHAAVLPCSATGVPAPTITWLKDGVPLAAAPAPPALHGPPERRVFIISSASTGASGSLNVSAARESDMGRYECVAENKVGSQFSAPIQLYVKVRRVQPSFTLPPVGSVEVQKGGSVNLSCAATGSPMPRVRWRPSRDDAMLSDMPQGDQPQEDQDDEDEEVNELMLVPEQVDVPGEDDDDENRNRDKNREDAAKSGDLGSASLYLQNIRESVNYTCVASSTLGVIHSMTRIKVQTLPGAPTSLHASDITATSVKLEWRQPPEEPRDYVLQFRSRGSSDAVSHPQGAAAAAGGQYQEVTGVSTLHYTLRGLTSATKYEVRVLAVNNLGRGPPSEPMPLTTLHAEDSSFNVTYGPEAPRALQVRPLSSTTLLMQWEEPLTPKGLVTGYRVYYTTQQLLPLPQWSQQVVDDSRLSTVSGLTPHQVYYVRVQALTAVGAGPASVPALVKTQQGVPGSPTNFNLTEVSTSWARLEWSPPSPLAEHIVSYEVYWNDTYTRGRQHLSLSPESRGVLLETLYPSSTYVVWVAARSPRGEGAPTAPIHVKTKHLEVGAPMDVRTWAINTTAVRVEWKAPQATENLTRGYLILLETKQQDEPPLEVEVGAAMTQAEAGSLQPDTEYSVRVAALVRDSRGVLSAPDSVRTRGGVPLRGNLHARTLARTAPQPAPGTLPAPAAAHAVAPPLEVTWFMPPQSPGPVIGYRLLYGPAGDPPRQLLKNAQDQRAILDDLERGVQYEFRLAARTQVGWGQDARLTLWTAEGPPTGPPVNVTVWWQAAGVLAVSWSPPERQLRGGNVTAYTATLTKAGGDAGGGGPPVIATRNTTAVHPKAVFPGLEDGLDVDVQVWAHTAKGAGPPSAKVTVRVSTGAVRAPLKVGTAATSQHSAEVWWEPLPARGKVLGYQVLYTTTPVEDLDEWQVLSVGLTESVELLGLERHADYAVAVAARTRDGLGYLSPTLTVRIRPTEVPVDLRATDVSTHGLTLTWSPAIHINPLYYKLSWDAVKLFVDAQGITQTQLVPRRDLQLDNGSRVHQLTQLSPFTTYRVNLTAVPADKSYRPPATVTVTTQMAAPQPMVQPALYGVVFGKEIQVILPQASEQYGPISHYYLVVVPEPPDVPPSYLPPIPDTLLTEKLERASLEESTWYQDPRGNLSTLSLRAYIAARFPQRNIPYTFHLGNNETFDGFRNKPLMHAARYRIFIRAVVDTPQKHLYTSSPYSEPLSLSMRAVPPGAAPRRPDPSVPVERQGGVAVRGGARARMGPPGLLWLVGPLGAALLLCALLVALFMLRRRRRPSKAPGGPDCPATRPLIQSSDHHGPGPQGHAGASGAHTASDPVRVRRQTCQTAAMLAHPPVLVINLAEHVHSLREGGGARFAQEYESIEPGQTFTWDYSSLEVNRGKNRYANVVAYDHSRVVLQPLPEVPGSDYINANYCDGYRRRDAYIATQGPMPNTFADFWRMVWETGASAIAMVTRLEERARVKCHQYWPERGSEQYGPCTVTHLHTQELAHYVMRTFSLKQEGGAAREVRQLQFTSWPDHGVPAHPAPFLLYLRRLRALRSAAPGGLQAGPLVVHCSAGVGRTGCLIVLDAMLERLQHENTVDVYGHVTCLRAQRNYMVQTEEQYMFIHDALLEAVLCGQSEVSARALQSTILSLESPLDDGSGLTGMDLEFKVRTTHPHAQYTGRYSRASHVVSFSFMSLKRLFDLQRLNAMQMPEVSFSAASMEANRSKNRLAHAVPYDHSRVILSGVGGEPGADYINASFLDGYRGRHAYIATQGPLAHTVAHFWKMLWQHNCAIIVMLTKLKEQGQDKCAQYWPAERALRYGAVLVEPLAEYNLPSYTLREFKVSDDSESRTIRQFQLSDWPGDALIDFIGQVHKTKEQFGHDGPIAVHCSGGVGRTGVFIALAVLLERMQWEGVVDVLGTVRLLRSQRPAMVSTMEQYRLLYRSSLQYLSSFDHYAA</sequence>
<evidence type="ECO:0000259" key="18">
    <source>
        <dbReference type="PROSITE" id="PS50835"/>
    </source>
</evidence>
<dbReference type="PANTHER" id="PTHR46957:SF3">
    <property type="entry name" value="CYTOKINE RECEPTOR"/>
    <property type="match status" value="1"/>
</dbReference>
<comment type="caution">
    <text evidence="20">The sequence shown here is derived from an EMBL/GenBank/DDBJ whole genome shotgun (WGS) entry which is preliminary data.</text>
</comment>
<evidence type="ECO:0000259" key="19">
    <source>
        <dbReference type="PROSITE" id="PS50853"/>
    </source>
</evidence>
<name>A0AAE1GS37_9NEOP</name>
<dbReference type="SUPFAM" id="SSF49265">
    <property type="entry name" value="Fibronectin type III"/>
    <property type="match status" value="5"/>
</dbReference>
<keyword evidence="21" id="KW-1185">Reference proteome</keyword>
<comment type="catalytic activity">
    <reaction evidence="13">
        <text>O-phospho-L-tyrosyl-[protein] + H2O = L-tyrosyl-[protein] + phosphate</text>
        <dbReference type="Rhea" id="RHEA:10684"/>
        <dbReference type="Rhea" id="RHEA-COMP:10136"/>
        <dbReference type="Rhea" id="RHEA-COMP:20101"/>
        <dbReference type="ChEBI" id="CHEBI:15377"/>
        <dbReference type="ChEBI" id="CHEBI:43474"/>
        <dbReference type="ChEBI" id="CHEBI:46858"/>
        <dbReference type="ChEBI" id="CHEBI:61978"/>
        <dbReference type="EC" id="3.1.3.48"/>
    </reaction>
</comment>
<feature type="domain" description="Fibronectin type-III" evidence="19">
    <location>
        <begin position="400"/>
        <end position="503"/>
    </location>
</feature>
<dbReference type="PROSITE" id="PS50055">
    <property type="entry name" value="TYR_PHOSPHATASE_PTP"/>
    <property type="match status" value="2"/>
</dbReference>
<feature type="transmembrane region" description="Helical" evidence="15">
    <location>
        <begin position="1417"/>
        <end position="1440"/>
    </location>
</feature>
<dbReference type="PANTHER" id="PTHR46957">
    <property type="entry name" value="CYTOKINE RECEPTOR"/>
    <property type="match status" value="1"/>
</dbReference>
<dbReference type="InterPro" id="IPR003961">
    <property type="entry name" value="FN3_dom"/>
</dbReference>
<protein>
    <recommendedName>
        <fullName evidence="2">protein-tyrosine-phosphatase</fullName>
        <ecNumber evidence="2">3.1.3.48</ecNumber>
    </recommendedName>
</protein>
<dbReference type="GO" id="GO:0048666">
    <property type="term" value="P:neuron development"/>
    <property type="evidence" value="ECO:0007669"/>
    <property type="project" value="UniProtKB-ARBA"/>
</dbReference>
<dbReference type="InterPro" id="IPR003599">
    <property type="entry name" value="Ig_sub"/>
</dbReference>
<dbReference type="SUPFAM" id="SSF52799">
    <property type="entry name" value="(Phosphotyrosine protein) phosphatases II"/>
    <property type="match status" value="2"/>
</dbReference>
<evidence type="ECO:0000256" key="4">
    <source>
        <dbReference type="ARBA" id="ARBA00022729"/>
    </source>
</evidence>
<dbReference type="Gene3D" id="3.90.190.10">
    <property type="entry name" value="Protein tyrosine phosphatase superfamily"/>
    <property type="match status" value="2"/>
</dbReference>
<dbReference type="InterPro" id="IPR036116">
    <property type="entry name" value="FN3_sf"/>
</dbReference>
<dbReference type="FunFam" id="3.90.190.10:FF:000088">
    <property type="entry name" value="Receptor protein-tyrosine phosphatase LAR"/>
    <property type="match status" value="1"/>
</dbReference>
<dbReference type="Proteomes" id="UP001219518">
    <property type="component" value="Unassembled WGS sequence"/>
</dbReference>
<keyword evidence="5" id="KW-0677">Repeat</keyword>
<evidence type="ECO:0000256" key="9">
    <source>
        <dbReference type="ARBA" id="ARBA00023136"/>
    </source>
</evidence>
<feature type="compositionally biased region" description="Basic and acidic residues" evidence="14">
    <location>
        <begin position="343"/>
        <end position="355"/>
    </location>
</feature>
<evidence type="ECO:0000256" key="11">
    <source>
        <dbReference type="ARBA" id="ARBA00023180"/>
    </source>
</evidence>
<evidence type="ECO:0000313" key="20">
    <source>
        <dbReference type="EMBL" id="KAK3908410.1"/>
    </source>
</evidence>
<evidence type="ECO:0000256" key="14">
    <source>
        <dbReference type="SAM" id="MobiDB-lite"/>
    </source>
</evidence>
<dbReference type="SMART" id="SM00060">
    <property type="entry name" value="FN3"/>
    <property type="match status" value="8"/>
</dbReference>
<dbReference type="FunFam" id="3.90.190.10:FF:000102">
    <property type="entry name" value="Receptor-type tyrosine-protein phosphatase"/>
    <property type="match status" value="1"/>
</dbReference>
<feature type="domain" description="Tyrosine specific protein phosphatases" evidence="17">
    <location>
        <begin position="2021"/>
        <end position="2094"/>
    </location>
</feature>
<dbReference type="PROSITE" id="PS50835">
    <property type="entry name" value="IG_LIKE"/>
    <property type="match status" value="2"/>
</dbReference>
<evidence type="ECO:0000256" key="12">
    <source>
        <dbReference type="ARBA" id="ARBA00023319"/>
    </source>
</evidence>
<dbReference type="CDD" id="cd00063">
    <property type="entry name" value="FN3"/>
    <property type="match status" value="8"/>
</dbReference>
<feature type="domain" description="Fibronectin type-III" evidence="19">
    <location>
        <begin position="1026"/>
        <end position="1119"/>
    </location>
</feature>
<dbReference type="GO" id="GO:0004725">
    <property type="term" value="F:protein tyrosine phosphatase activity"/>
    <property type="evidence" value="ECO:0007669"/>
    <property type="project" value="UniProtKB-EC"/>
</dbReference>
<dbReference type="PROSITE" id="PS00383">
    <property type="entry name" value="TYR_PHOSPHATASE_1"/>
    <property type="match status" value="2"/>
</dbReference>
<evidence type="ECO:0000259" key="16">
    <source>
        <dbReference type="PROSITE" id="PS50055"/>
    </source>
</evidence>
<feature type="domain" description="Fibronectin type-III" evidence="19">
    <location>
        <begin position="921"/>
        <end position="1022"/>
    </location>
</feature>
<dbReference type="SMART" id="SM00408">
    <property type="entry name" value="IGc2"/>
    <property type="match status" value="2"/>
</dbReference>
<feature type="compositionally biased region" description="Acidic residues" evidence="14">
    <location>
        <begin position="311"/>
        <end position="323"/>
    </location>
</feature>
<dbReference type="InterPro" id="IPR000387">
    <property type="entry name" value="Tyr_Pase_dom"/>
</dbReference>
<accession>A0AAE1GS37</accession>
<dbReference type="InterPro" id="IPR007110">
    <property type="entry name" value="Ig-like_dom"/>
</dbReference>
<keyword evidence="3 15" id="KW-0812">Transmembrane</keyword>
<keyword evidence="12" id="KW-0393">Immunoglobulin domain</keyword>
<reference evidence="20" key="2">
    <citation type="journal article" date="2023" name="BMC Genomics">
        <title>Pest status, molecular evolution, and epigenetic factors derived from the genome assembly of Frankliniella fusca, a thysanopteran phytovirus vector.</title>
        <authorList>
            <person name="Catto M.A."/>
            <person name="Labadie P.E."/>
            <person name="Jacobson A.L."/>
            <person name="Kennedy G.G."/>
            <person name="Srinivasan R."/>
            <person name="Hunt B.G."/>
        </authorList>
    </citation>
    <scope>NUCLEOTIDE SEQUENCE</scope>
    <source>
        <strain evidence="20">PL_HMW_Pooled</strain>
    </source>
</reference>
<feature type="region of interest" description="Disordered" evidence="14">
    <location>
        <begin position="1445"/>
        <end position="1485"/>
    </location>
</feature>
<dbReference type="InterPro" id="IPR013783">
    <property type="entry name" value="Ig-like_fold"/>
</dbReference>
<dbReference type="InterPro" id="IPR050713">
    <property type="entry name" value="RTP_Phos/Ushers"/>
</dbReference>
<dbReference type="GO" id="GO:0016020">
    <property type="term" value="C:membrane"/>
    <property type="evidence" value="ECO:0007669"/>
    <property type="project" value="UniProtKB-SubCell"/>
</dbReference>
<dbReference type="InterPro" id="IPR036179">
    <property type="entry name" value="Ig-like_dom_sf"/>
</dbReference>
<keyword evidence="10" id="KW-1015">Disulfide bond</keyword>
<evidence type="ECO:0000256" key="13">
    <source>
        <dbReference type="ARBA" id="ARBA00051722"/>
    </source>
</evidence>
<evidence type="ECO:0000256" key="8">
    <source>
        <dbReference type="ARBA" id="ARBA00022989"/>
    </source>
</evidence>
<dbReference type="Gene3D" id="2.60.40.10">
    <property type="entry name" value="Immunoglobulins"/>
    <property type="match status" value="11"/>
</dbReference>
<feature type="region of interest" description="Disordered" evidence="14">
    <location>
        <begin position="1376"/>
        <end position="1398"/>
    </location>
</feature>
<proteinExistence type="predicted"/>
<dbReference type="Pfam" id="PF00041">
    <property type="entry name" value="fn3"/>
    <property type="match status" value="7"/>
</dbReference>
<evidence type="ECO:0000256" key="15">
    <source>
        <dbReference type="SAM" id="Phobius"/>
    </source>
</evidence>
<dbReference type="Pfam" id="PF13927">
    <property type="entry name" value="Ig_3"/>
    <property type="match status" value="1"/>
</dbReference>
<feature type="domain" description="Tyrosine specific protein phosphatases" evidence="17">
    <location>
        <begin position="1697"/>
        <end position="1776"/>
    </location>
</feature>
<dbReference type="FunFam" id="2.60.40.10:FF:000036">
    <property type="entry name" value="receptor-type tyrosine-protein phosphatase delta isoform X1"/>
    <property type="match status" value="1"/>
</dbReference>
<reference evidence="20" key="1">
    <citation type="submission" date="2021-07" db="EMBL/GenBank/DDBJ databases">
        <authorList>
            <person name="Catto M.A."/>
            <person name="Jacobson A."/>
            <person name="Kennedy G."/>
            <person name="Labadie P."/>
            <person name="Hunt B.G."/>
            <person name="Srinivasan R."/>
        </authorList>
    </citation>
    <scope>NUCLEOTIDE SEQUENCE</scope>
    <source>
        <strain evidence="20">PL_HMW_Pooled</strain>
        <tissue evidence="20">Head</tissue>
    </source>
</reference>
<feature type="domain" description="Tyrosine-protein phosphatase" evidence="16">
    <location>
        <begin position="1526"/>
        <end position="1785"/>
    </location>
</feature>
<evidence type="ECO:0000256" key="10">
    <source>
        <dbReference type="ARBA" id="ARBA00023157"/>
    </source>
</evidence>
<dbReference type="EMBL" id="JAHWGI010000057">
    <property type="protein sequence ID" value="KAK3908410.1"/>
    <property type="molecule type" value="Genomic_DNA"/>
</dbReference>
<feature type="domain" description="Ig-like" evidence="18">
    <location>
        <begin position="148"/>
        <end position="245"/>
    </location>
</feature>
<feature type="compositionally biased region" description="Low complexity" evidence="14">
    <location>
        <begin position="1473"/>
        <end position="1485"/>
    </location>
</feature>
<dbReference type="InterPro" id="IPR000242">
    <property type="entry name" value="PTP_cat"/>
</dbReference>
<organism evidence="20 21">
    <name type="scientific">Frankliniella fusca</name>
    <dbReference type="NCBI Taxonomy" id="407009"/>
    <lineage>
        <taxon>Eukaryota</taxon>
        <taxon>Metazoa</taxon>
        <taxon>Ecdysozoa</taxon>
        <taxon>Arthropoda</taxon>
        <taxon>Hexapoda</taxon>
        <taxon>Insecta</taxon>
        <taxon>Pterygota</taxon>
        <taxon>Neoptera</taxon>
        <taxon>Paraneoptera</taxon>
        <taxon>Thysanoptera</taxon>
        <taxon>Terebrantia</taxon>
        <taxon>Thripoidea</taxon>
        <taxon>Thripidae</taxon>
        <taxon>Frankliniella</taxon>
    </lineage>
</organism>
<gene>
    <name evidence="20" type="ORF">KUF71_003294</name>
</gene>
<dbReference type="EC" id="3.1.3.48" evidence="2"/>
<dbReference type="SMART" id="SM00194">
    <property type="entry name" value="PTPc"/>
    <property type="match status" value="2"/>
</dbReference>
<dbReference type="FunFam" id="2.60.40.10:FF:001015">
    <property type="entry name" value="tyrosine-protein phosphatase Lar isoform X4"/>
    <property type="match status" value="1"/>
</dbReference>
<dbReference type="SMART" id="SM00409">
    <property type="entry name" value="IG"/>
    <property type="match status" value="3"/>
</dbReference>
<evidence type="ECO:0000256" key="6">
    <source>
        <dbReference type="ARBA" id="ARBA00022801"/>
    </source>
</evidence>
<feature type="domain" description="Fibronectin type-III" evidence="19">
    <location>
        <begin position="823"/>
        <end position="919"/>
    </location>
</feature>
<evidence type="ECO:0000259" key="17">
    <source>
        <dbReference type="PROSITE" id="PS50056"/>
    </source>
</evidence>
<dbReference type="InterPro" id="IPR016130">
    <property type="entry name" value="Tyr_Pase_AS"/>
</dbReference>
<feature type="domain" description="Tyrosine-protein phosphatase" evidence="16">
    <location>
        <begin position="1856"/>
        <end position="2103"/>
    </location>
</feature>
<keyword evidence="11" id="KW-0325">Glycoprotein</keyword>
<comment type="subcellular location">
    <subcellularLocation>
        <location evidence="1">Membrane</location>
        <topology evidence="1">Single-pass membrane protein</topology>
    </subcellularLocation>
</comment>
<dbReference type="PROSITE" id="PS50056">
    <property type="entry name" value="TYR_PHOSPHATASE_2"/>
    <property type="match status" value="2"/>
</dbReference>
<evidence type="ECO:0000256" key="1">
    <source>
        <dbReference type="ARBA" id="ARBA00004167"/>
    </source>
</evidence>
<feature type="domain" description="Fibronectin type-III" evidence="19">
    <location>
        <begin position="516"/>
        <end position="610"/>
    </location>
</feature>
<keyword evidence="8 15" id="KW-1133">Transmembrane helix</keyword>
<dbReference type="SUPFAM" id="SSF48726">
    <property type="entry name" value="Immunoglobulin"/>
    <property type="match status" value="3"/>
</dbReference>
<keyword evidence="6" id="KW-0378">Hydrolase</keyword>
<feature type="domain" description="Fibronectin type-III" evidence="19">
    <location>
        <begin position="710"/>
        <end position="803"/>
    </location>
</feature>
<dbReference type="SMART" id="SM00404">
    <property type="entry name" value="PTPc_motif"/>
    <property type="match status" value="2"/>
</dbReference>
<evidence type="ECO:0000313" key="21">
    <source>
        <dbReference type="Proteomes" id="UP001219518"/>
    </source>
</evidence>
<dbReference type="InterPro" id="IPR003595">
    <property type="entry name" value="Tyr_Pase_cat"/>
</dbReference>
<dbReference type="InterPro" id="IPR029021">
    <property type="entry name" value="Prot-tyrosine_phosphatase-like"/>
</dbReference>
<keyword evidence="7" id="KW-0904">Protein phosphatase</keyword>
<dbReference type="PRINTS" id="PR00700">
    <property type="entry name" value="PRTYPHPHTASE"/>
</dbReference>
<dbReference type="Pfam" id="PF00102">
    <property type="entry name" value="Y_phosphatase"/>
    <property type="match status" value="2"/>
</dbReference>
<keyword evidence="4" id="KW-0732">Signal</keyword>
<evidence type="ECO:0000256" key="5">
    <source>
        <dbReference type="ARBA" id="ARBA00022737"/>
    </source>
</evidence>
<dbReference type="PROSITE" id="PS50853">
    <property type="entry name" value="FN3"/>
    <property type="match status" value="8"/>
</dbReference>
<feature type="domain" description="Fibronectin type-III" evidence="19">
    <location>
        <begin position="1121"/>
        <end position="1223"/>
    </location>
</feature>
<evidence type="ECO:0000256" key="7">
    <source>
        <dbReference type="ARBA" id="ARBA00022912"/>
    </source>
</evidence>
<evidence type="ECO:0000256" key="2">
    <source>
        <dbReference type="ARBA" id="ARBA00013064"/>
    </source>
</evidence>